<keyword evidence="3" id="KW-1185">Reference proteome</keyword>
<protein>
    <submittedName>
        <fullName evidence="2">Uncharacterized protein</fullName>
    </submittedName>
</protein>
<proteinExistence type="predicted"/>
<feature type="region of interest" description="Disordered" evidence="1">
    <location>
        <begin position="113"/>
        <end position="132"/>
    </location>
</feature>
<dbReference type="EMBL" id="ML977509">
    <property type="protein sequence ID" value="KAF2127991.1"/>
    <property type="molecule type" value="Genomic_DNA"/>
</dbReference>
<dbReference type="Proteomes" id="UP000799771">
    <property type="component" value="Unassembled WGS sequence"/>
</dbReference>
<evidence type="ECO:0000313" key="3">
    <source>
        <dbReference type="Proteomes" id="UP000799771"/>
    </source>
</evidence>
<sequence length="180" mass="19741">MSPTMAGLIRRYCWDRPTQTLVAFFQRLTPFTHTLLNASSKSKPWTNSPVLLQARIAVSQFRALWIRPGSSQPGIGGMRGIGRSHSLGPMDKSSSSHYTNVCDGERRHRSCPSMYHGVKAPNSRAGQRDESSSSCLAVRFVQTSYLPVLREYLSDDGKNGTLFTAPQGSQGDHAAGRLDG</sequence>
<feature type="compositionally biased region" description="Polar residues" evidence="1">
    <location>
        <begin position="161"/>
        <end position="170"/>
    </location>
</feature>
<evidence type="ECO:0000256" key="1">
    <source>
        <dbReference type="SAM" id="MobiDB-lite"/>
    </source>
</evidence>
<dbReference type="AlphaFoldDB" id="A0A6A6ABB1"/>
<reference evidence="2" key="1">
    <citation type="journal article" date="2020" name="Stud. Mycol.">
        <title>101 Dothideomycetes genomes: a test case for predicting lifestyles and emergence of pathogens.</title>
        <authorList>
            <person name="Haridas S."/>
            <person name="Albert R."/>
            <person name="Binder M."/>
            <person name="Bloem J."/>
            <person name="Labutti K."/>
            <person name="Salamov A."/>
            <person name="Andreopoulos B."/>
            <person name="Baker S."/>
            <person name="Barry K."/>
            <person name="Bills G."/>
            <person name="Bluhm B."/>
            <person name="Cannon C."/>
            <person name="Castanera R."/>
            <person name="Culley D."/>
            <person name="Daum C."/>
            <person name="Ezra D."/>
            <person name="Gonzalez J."/>
            <person name="Henrissat B."/>
            <person name="Kuo A."/>
            <person name="Liang C."/>
            <person name="Lipzen A."/>
            <person name="Lutzoni F."/>
            <person name="Magnuson J."/>
            <person name="Mondo S."/>
            <person name="Nolan M."/>
            <person name="Ohm R."/>
            <person name="Pangilinan J."/>
            <person name="Park H.-J."/>
            <person name="Ramirez L."/>
            <person name="Alfaro M."/>
            <person name="Sun H."/>
            <person name="Tritt A."/>
            <person name="Yoshinaga Y."/>
            <person name="Zwiers L.-H."/>
            <person name="Turgeon B."/>
            <person name="Goodwin S."/>
            <person name="Spatafora J."/>
            <person name="Crous P."/>
            <person name="Grigoriev I."/>
        </authorList>
    </citation>
    <scope>NUCLEOTIDE SEQUENCE</scope>
    <source>
        <strain evidence="2">CBS 119687</strain>
    </source>
</reference>
<organism evidence="2 3">
    <name type="scientific">Dothidotthia symphoricarpi CBS 119687</name>
    <dbReference type="NCBI Taxonomy" id="1392245"/>
    <lineage>
        <taxon>Eukaryota</taxon>
        <taxon>Fungi</taxon>
        <taxon>Dikarya</taxon>
        <taxon>Ascomycota</taxon>
        <taxon>Pezizomycotina</taxon>
        <taxon>Dothideomycetes</taxon>
        <taxon>Pleosporomycetidae</taxon>
        <taxon>Pleosporales</taxon>
        <taxon>Dothidotthiaceae</taxon>
        <taxon>Dothidotthia</taxon>
    </lineage>
</organism>
<name>A0A6A6ABB1_9PLEO</name>
<feature type="region of interest" description="Disordered" evidence="1">
    <location>
        <begin position="161"/>
        <end position="180"/>
    </location>
</feature>
<dbReference type="RefSeq" id="XP_033522380.1">
    <property type="nucleotide sequence ID" value="XM_033672008.1"/>
</dbReference>
<evidence type="ECO:0000313" key="2">
    <source>
        <dbReference type="EMBL" id="KAF2127991.1"/>
    </source>
</evidence>
<gene>
    <name evidence="2" type="ORF">P153DRAFT_405182</name>
</gene>
<dbReference type="GeneID" id="54412440"/>
<accession>A0A6A6ABB1</accession>